<dbReference type="AlphaFoldDB" id="A0A916LHW7"/>
<evidence type="ECO:0000313" key="2">
    <source>
        <dbReference type="Proteomes" id="UP000039021"/>
    </source>
</evidence>
<protein>
    <submittedName>
        <fullName evidence="1">Uncharacterized protein</fullName>
    </submittedName>
</protein>
<accession>A0A916LHW7</accession>
<evidence type="ECO:0000313" key="1">
    <source>
        <dbReference type="EMBL" id="CPB55013.1"/>
    </source>
</evidence>
<comment type="caution">
    <text evidence="1">The sequence shown here is derived from an EMBL/GenBank/DDBJ whole genome shotgun (WGS) entry which is preliminary data.</text>
</comment>
<name>A0A916LHW7_MYCTX</name>
<dbReference type="EMBL" id="CSBK01004094">
    <property type="protein sequence ID" value="CPB55013.1"/>
    <property type="molecule type" value="Genomic_DNA"/>
</dbReference>
<gene>
    <name evidence="1" type="ORF">ERS007739_05301</name>
</gene>
<reference evidence="2" key="1">
    <citation type="submission" date="2015-03" db="EMBL/GenBank/DDBJ databases">
        <authorList>
            <consortium name="Pathogen Informatics"/>
        </authorList>
    </citation>
    <scope>NUCLEOTIDE SEQUENCE [LARGE SCALE GENOMIC DNA]</scope>
    <source>
        <strain evidence="2">N09902308</strain>
    </source>
</reference>
<sequence length="52" mass="5040">MAAYRFDQGGSEFVDCGCDACCAVAGECGCVGVGLAEVAVGVVCRGYGGGAQ</sequence>
<dbReference type="Proteomes" id="UP000039021">
    <property type="component" value="Unassembled WGS sequence"/>
</dbReference>
<organism evidence="1 2">
    <name type="scientific">Mycobacterium tuberculosis</name>
    <dbReference type="NCBI Taxonomy" id="1773"/>
    <lineage>
        <taxon>Bacteria</taxon>
        <taxon>Bacillati</taxon>
        <taxon>Actinomycetota</taxon>
        <taxon>Actinomycetes</taxon>
        <taxon>Mycobacteriales</taxon>
        <taxon>Mycobacteriaceae</taxon>
        <taxon>Mycobacterium</taxon>
        <taxon>Mycobacterium tuberculosis complex</taxon>
    </lineage>
</organism>
<proteinExistence type="predicted"/>